<evidence type="ECO:0000313" key="3">
    <source>
        <dbReference type="Proteomes" id="UP000076738"/>
    </source>
</evidence>
<accession>A0A167Q5P6</accession>
<protein>
    <submittedName>
        <fullName evidence="2">Uncharacterized protein</fullName>
    </submittedName>
</protein>
<dbReference type="AlphaFoldDB" id="A0A167Q5P6"/>
<gene>
    <name evidence="2" type="ORF">CALVIDRAFT_561297</name>
</gene>
<feature type="compositionally biased region" description="Gly residues" evidence="1">
    <location>
        <begin position="244"/>
        <end position="253"/>
    </location>
</feature>
<evidence type="ECO:0000256" key="1">
    <source>
        <dbReference type="SAM" id="MobiDB-lite"/>
    </source>
</evidence>
<proteinExistence type="predicted"/>
<name>A0A167Q5P6_CALVF</name>
<feature type="compositionally biased region" description="Polar residues" evidence="1">
    <location>
        <begin position="59"/>
        <end position="91"/>
    </location>
</feature>
<dbReference type="Proteomes" id="UP000076738">
    <property type="component" value="Unassembled WGS sequence"/>
</dbReference>
<keyword evidence="3" id="KW-1185">Reference proteome</keyword>
<evidence type="ECO:0000313" key="2">
    <source>
        <dbReference type="EMBL" id="KZO99438.1"/>
    </source>
</evidence>
<reference evidence="2 3" key="1">
    <citation type="journal article" date="2016" name="Mol. Biol. Evol.">
        <title>Comparative Genomics of Early-Diverging Mushroom-Forming Fungi Provides Insights into the Origins of Lignocellulose Decay Capabilities.</title>
        <authorList>
            <person name="Nagy L.G."/>
            <person name="Riley R."/>
            <person name="Tritt A."/>
            <person name="Adam C."/>
            <person name="Daum C."/>
            <person name="Floudas D."/>
            <person name="Sun H."/>
            <person name="Yadav J.S."/>
            <person name="Pangilinan J."/>
            <person name="Larsson K.H."/>
            <person name="Matsuura K."/>
            <person name="Barry K."/>
            <person name="Labutti K."/>
            <person name="Kuo R."/>
            <person name="Ohm R.A."/>
            <person name="Bhattacharya S.S."/>
            <person name="Shirouzu T."/>
            <person name="Yoshinaga Y."/>
            <person name="Martin F.M."/>
            <person name="Grigoriev I.V."/>
            <person name="Hibbett D.S."/>
        </authorList>
    </citation>
    <scope>NUCLEOTIDE SEQUENCE [LARGE SCALE GENOMIC DNA]</scope>
    <source>
        <strain evidence="2 3">TUFC12733</strain>
    </source>
</reference>
<organism evidence="2 3">
    <name type="scientific">Calocera viscosa (strain TUFC12733)</name>
    <dbReference type="NCBI Taxonomy" id="1330018"/>
    <lineage>
        <taxon>Eukaryota</taxon>
        <taxon>Fungi</taxon>
        <taxon>Dikarya</taxon>
        <taxon>Basidiomycota</taxon>
        <taxon>Agaricomycotina</taxon>
        <taxon>Dacrymycetes</taxon>
        <taxon>Dacrymycetales</taxon>
        <taxon>Dacrymycetaceae</taxon>
        <taxon>Calocera</taxon>
    </lineage>
</organism>
<sequence>MASTLTPALLRKTHTAATHRVEAESDLALITQEWLLQVDLNLDQKPSPPVRPPRHKRNVSTPSKLTMATSANASEPTQLSRVATRAGTSPTHAKGETVLPRVVLEGDVPESLEVQQKKWNGSAISAGPALVTVPEEHTLSLPPGRHTPNSSDPDWAHVPPRPDSAMSVSAFVPVSTHDYPYMYLLGWPTYYAGNLEEKEWVIGFDEARWEEERQKAYEWIRLKKITRRVATAKRSRALWEKESGGNGGESQAA</sequence>
<feature type="region of interest" description="Disordered" evidence="1">
    <location>
        <begin position="44"/>
        <end position="93"/>
    </location>
</feature>
<dbReference type="OrthoDB" id="10423017at2759"/>
<dbReference type="EMBL" id="KV417272">
    <property type="protein sequence ID" value="KZO99438.1"/>
    <property type="molecule type" value="Genomic_DNA"/>
</dbReference>
<feature type="region of interest" description="Disordered" evidence="1">
    <location>
        <begin position="232"/>
        <end position="253"/>
    </location>
</feature>